<accession>A0A7W6H7U0</accession>
<dbReference type="PANTHER" id="PTHR39327:SF1">
    <property type="entry name" value="BLR5470 PROTEIN"/>
    <property type="match status" value="1"/>
</dbReference>
<dbReference type="Proteomes" id="UP000542776">
    <property type="component" value="Unassembled WGS sequence"/>
</dbReference>
<dbReference type="Gene3D" id="3.10.620.30">
    <property type="match status" value="1"/>
</dbReference>
<gene>
    <name evidence="1" type="ORF">GGR04_003902</name>
</gene>
<evidence type="ECO:0000313" key="2">
    <source>
        <dbReference type="Proteomes" id="UP000542776"/>
    </source>
</evidence>
<dbReference type="EMBL" id="JACIEK010000014">
    <property type="protein sequence ID" value="MBB4000028.1"/>
    <property type="molecule type" value="Genomic_DNA"/>
</dbReference>
<reference evidence="1 2" key="1">
    <citation type="submission" date="2020-08" db="EMBL/GenBank/DDBJ databases">
        <title>Genomic Encyclopedia of Type Strains, Phase IV (KMG-IV): sequencing the most valuable type-strain genomes for metagenomic binning, comparative biology and taxonomic classification.</title>
        <authorList>
            <person name="Goeker M."/>
        </authorList>
    </citation>
    <scope>NUCLEOTIDE SEQUENCE [LARGE SCALE GENOMIC DNA]</scope>
    <source>
        <strain evidence="1 2">DSM 102238</strain>
    </source>
</reference>
<keyword evidence="2" id="KW-1185">Reference proteome</keyword>
<dbReference type="InterPro" id="IPR010319">
    <property type="entry name" value="Transglutaminase-like_Cys_pept"/>
</dbReference>
<dbReference type="Pfam" id="PF06035">
    <property type="entry name" value="Peptidase_C93"/>
    <property type="match status" value="1"/>
</dbReference>
<comment type="caution">
    <text evidence="1">The sequence shown here is derived from an EMBL/GenBank/DDBJ whole genome shotgun (WGS) entry which is preliminary data.</text>
</comment>
<name>A0A7W6H7U0_9HYPH</name>
<organism evidence="1 2">
    <name type="scientific">Aureimonas pseudogalii</name>
    <dbReference type="NCBI Taxonomy" id="1744844"/>
    <lineage>
        <taxon>Bacteria</taxon>
        <taxon>Pseudomonadati</taxon>
        <taxon>Pseudomonadota</taxon>
        <taxon>Alphaproteobacteria</taxon>
        <taxon>Hyphomicrobiales</taxon>
        <taxon>Aurantimonadaceae</taxon>
        <taxon>Aureimonas</taxon>
    </lineage>
</organism>
<dbReference type="PANTHER" id="PTHR39327">
    <property type="match status" value="1"/>
</dbReference>
<sequence>MPLGAATKQPFGHYSLCRRDPEQCRVEPGPAASPAALDLPLMRLVAGINRDVNRSIAPESDQALYGVEERWTLPTLSRGDCEDYALLKRRRLHDAGVPYGDLLMTVVRKRDGTGHAILTLRTQAGDFVLDNLDDRVRPWAEVPYRFIKRQSSTDPARWVEIETDAEPIVSALSR</sequence>
<evidence type="ECO:0000313" key="1">
    <source>
        <dbReference type="EMBL" id="MBB4000028.1"/>
    </source>
</evidence>
<dbReference type="RefSeq" id="WP_246393396.1">
    <property type="nucleotide sequence ID" value="NZ_JACIEK010000014.1"/>
</dbReference>
<proteinExistence type="predicted"/>
<protein>
    <submittedName>
        <fullName evidence="1">Putative transglutaminase-like cysteine proteinase</fullName>
    </submittedName>
</protein>
<dbReference type="AlphaFoldDB" id="A0A7W6H7U0"/>